<reference evidence="2" key="1">
    <citation type="journal article" date="2022" name="ISME J.">
        <title>Genetic and phylogenetic analysis of dissimilatory iodate-reducing bacteria identifies potential niches across the world's oceans.</title>
        <authorList>
            <person name="Reyes-Umana V."/>
            <person name="Henning Z."/>
            <person name="Lee K."/>
            <person name="Barnum T.P."/>
            <person name="Coates J.D."/>
        </authorList>
    </citation>
    <scope>NUCLEOTIDE SEQUENCE [LARGE SCALE GENOMIC DNA]</scope>
    <source>
        <strain evidence="2">IR12</strain>
    </source>
</reference>
<name>A0A944DAS5_DENI1</name>
<evidence type="ECO:0000313" key="2">
    <source>
        <dbReference type="Proteomes" id="UP000694660"/>
    </source>
</evidence>
<keyword evidence="2" id="KW-1185">Reference proteome</keyword>
<dbReference type="Proteomes" id="UP000694660">
    <property type="component" value="Unassembled WGS sequence"/>
</dbReference>
<gene>
    <name evidence="1" type="ORF">I8J34_19270</name>
</gene>
<proteinExistence type="predicted"/>
<sequence length="89" mass="9260">MKTAFPTQEAIQSASHTEILTLPLKFEPADLGAVRVPEIQEREDAAGVLAAATALLLSGQEVEASAMADAWVASIGTEKQVTPSNKAVA</sequence>
<accession>A0A944DAS5</accession>
<organism evidence="1 2">
    <name type="scientific">Denitromonas iodatirespirans</name>
    <dbReference type="NCBI Taxonomy" id="2795389"/>
    <lineage>
        <taxon>Bacteria</taxon>
        <taxon>Pseudomonadati</taxon>
        <taxon>Pseudomonadota</taxon>
        <taxon>Betaproteobacteria</taxon>
        <taxon>Rhodocyclales</taxon>
        <taxon>Zoogloeaceae</taxon>
        <taxon>Denitromonas</taxon>
    </lineage>
</organism>
<comment type="caution">
    <text evidence="1">The sequence shown here is derived from an EMBL/GenBank/DDBJ whole genome shotgun (WGS) entry which is preliminary data.</text>
</comment>
<protein>
    <submittedName>
        <fullName evidence="1">Uncharacterized protein</fullName>
    </submittedName>
</protein>
<dbReference type="RefSeq" id="WP_214363266.1">
    <property type="nucleotide sequence ID" value="NZ_JAEKFT010000027.1"/>
</dbReference>
<evidence type="ECO:0000313" key="1">
    <source>
        <dbReference type="EMBL" id="MBT0963330.1"/>
    </source>
</evidence>
<dbReference type="EMBL" id="JAEKFT010000027">
    <property type="protein sequence ID" value="MBT0963330.1"/>
    <property type="molecule type" value="Genomic_DNA"/>
</dbReference>
<dbReference type="AlphaFoldDB" id="A0A944DAS5"/>